<keyword evidence="6" id="KW-0325">Glycoprotein</keyword>
<evidence type="ECO:0000259" key="8">
    <source>
        <dbReference type="PROSITE" id="PS51212"/>
    </source>
</evidence>
<sequence>MSGIYCVKGKSLHGSDLAPTPSSAKGCFTDSTSTRTLVGYSTSTQTNTPQVCLNSCQSRGYAYGGVEYAQCYCSNKMVVTSSTGQPTAIGDCSKPCSGDSTQSCGNAGRIMIYTYAPPLPSGWSALGCYTDAPSFRALASVSTASSSNIPNSCISNCSSQGYSFAGVEFGKECYCGQSIVVSTSPSSGQLAPSGDCSMACSGSPVQTCGNGSRIFIYTTSSTTTTTTTMATTASATPTTTTTSTSSPGGKVVVAQ</sequence>
<evidence type="ECO:0000256" key="1">
    <source>
        <dbReference type="ARBA" id="ARBA00004167"/>
    </source>
</evidence>
<evidence type="ECO:0000256" key="2">
    <source>
        <dbReference type="ARBA" id="ARBA00022692"/>
    </source>
</evidence>
<evidence type="ECO:0000313" key="9">
    <source>
        <dbReference type="EMBL" id="KAF9507254.1"/>
    </source>
</evidence>
<protein>
    <recommendedName>
        <fullName evidence="8">WSC domain-containing protein</fullName>
    </recommendedName>
</protein>
<dbReference type="EMBL" id="MU129086">
    <property type="protein sequence ID" value="KAF9507254.1"/>
    <property type="molecule type" value="Genomic_DNA"/>
</dbReference>
<dbReference type="OrthoDB" id="5985073at2759"/>
<feature type="domain" description="WSC" evidence="8">
    <location>
        <begin position="21"/>
        <end position="116"/>
    </location>
</feature>
<evidence type="ECO:0000256" key="6">
    <source>
        <dbReference type="ARBA" id="ARBA00023180"/>
    </source>
</evidence>
<dbReference type="AlphaFoldDB" id="A0A9P6AKX9"/>
<reference evidence="9" key="1">
    <citation type="journal article" date="2020" name="Nat. Commun.">
        <title>Large-scale genome sequencing of mycorrhizal fungi provides insights into the early evolution of symbiotic traits.</title>
        <authorList>
            <person name="Miyauchi S."/>
            <person name="Kiss E."/>
            <person name="Kuo A."/>
            <person name="Drula E."/>
            <person name="Kohler A."/>
            <person name="Sanchez-Garcia M."/>
            <person name="Morin E."/>
            <person name="Andreopoulos B."/>
            <person name="Barry K.W."/>
            <person name="Bonito G."/>
            <person name="Buee M."/>
            <person name="Carver A."/>
            <person name="Chen C."/>
            <person name="Cichocki N."/>
            <person name="Clum A."/>
            <person name="Culley D."/>
            <person name="Crous P.W."/>
            <person name="Fauchery L."/>
            <person name="Girlanda M."/>
            <person name="Hayes R.D."/>
            <person name="Keri Z."/>
            <person name="LaButti K."/>
            <person name="Lipzen A."/>
            <person name="Lombard V."/>
            <person name="Magnuson J."/>
            <person name="Maillard F."/>
            <person name="Murat C."/>
            <person name="Nolan M."/>
            <person name="Ohm R.A."/>
            <person name="Pangilinan J."/>
            <person name="Pereira M.F."/>
            <person name="Perotto S."/>
            <person name="Peter M."/>
            <person name="Pfister S."/>
            <person name="Riley R."/>
            <person name="Sitrit Y."/>
            <person name="Stielow J.B."/>
            <person name="Szollosi G."/>
            <person name="Zifcakova L."/>
            <person name="Stursova M."/>
            <person name="Spatafora J.W."/>
            <person name="Tedersoo L."/>
            <person name="Vaario L.M."/>
            <person name="Yamada A."/>
            <person name="Yan M."/>
            <person name="Wang P."/>
            <person name="Xu J."/>
            <person name="Bruns T."/>
            <person name="Baldrian P."/>
            <person name="Vilgalys R."/>
            <person name="Dunand C."/>
            <person name="Henrissat B."/>
            <person name="Grigoriev I.V."/>
            <person name="Hibbett D."/>
            <person name="Nagy L.G."/>
            <person name="Martin F.M."/>
        </authorList>
    </citation>
    <scope>NUCLEOTIDE SEQUENCE</scope>
    <source>
        <strain evidence="9">UP504</strain>
    </source>
</reference>
<feature type="compositionally biased region" description="Low complexity" evidence="7">
    <location>
        <begin position="230"/>
        <end position="246"/>
    </location>
</feature>
<keyword evidence="4" id="KW-1133">Transmembrane helix</keyword>
<evidence type="ECO:0000313" key="10">
    <source>
        <dbReference type="Proteomes" id="UP000886523"/>
    </source>
</evidence>
<feature type="domain" description="WSC" evidence="8">
    <location>
        <begin position="122"/>
        <end position="220"/>
    </location>
</feature>
<dbReference type="Pfam" id="PF01822">
    <property type="entry name" value="WSC"/>
    <property type="match status" value="2"/>
</dbReference>
<dbReference type="PROSITE" id="PS51212">
    <property type="entry name" value="WSC"/>
    <property type="match status" value="2"/>
</dbReference>
<dbReference type="PANTHER" id="PTHR24269:SF16">
    <property type="entry name" value="PROTEIN SLG1"/>
    <property type="match status" value="1"/>
</dbReference>
<evidence type="ECO:0000256" key="5">
    <source>
        <dbReference type="ARBA" id="ARBA00023136"/>
    </source>
</evidence>
<keyword evidence="3" id="KW-0732">Signal</keyword>
<evidence type="ECO:0000256" key="7">
    <source>
        <dbReference type="SAM" id="MobiDB-lite"/>
    </source>
</evidence>
<dbReference type="SMART" id="SM00321">
    <property type="entry name" value="WSC"/>
    <property type="match status" value="2"/>
</dbReference>
<comment type="caution">
    <text evidence="9">The sequence shown here is derived from an EMBL/GenBank/DDBJ whole genome shotgun (WGS) entry which is preliminary data.</text>
</comment>
<gene>
    <name evidence="9" type="ORF">BS47DRAFT_1304268</name>
</gene>
<feature type="region of interest" description="Disordered" evidence="7">
    <location>
        <begin position="230"/>
        <end position="255"/>
    </location>
</feature>
<dbReference type="GO" id="GO:0005886">
    <property type="term" value="C:plasma membrane"/>
    <property type="evidence" value="ECO:0007669"/>
    <property type="project" value="TreeGrafter"/>
</dbReference>
<accession>A0A9P6AKX9</accession>
<dbReference type="Proteomes" id="UP000886523">
    <property type="component" value="Unassembled WGS sequence"/>
</dbReference>
<organism evidence="9 10">
    <name type="scientific">Hydnum rufescens UP504</name>
    <dbReference type="NCBI Taxonomy" id="1448309"/>
    <lineage>
        <taxon>Eukaryota</taxon>
        <taxon>Fungi</taxon>
        <taxon>Dikarya</taxon>
        <taxon>Basidiomycota</taxon>
        <taxon>Agaricomycotina</taxon>
        <taxon>Agaricomycetes</taxon>
        <taxon>Cantharellales</taxon>
        <taxon>Hydnaceae</taxon>
        <taxon>Hydnum</taxon>
    </lineage>
</organism>
<name>A0A9P6AKX9_9AGAM</name>
<proteinExistence type="predicted"/>
<keyword evidence="10" id="KW-1185">Reference proteome</keyword>
<dbReference type="InterPro" id="IPR051836">
    <property type="entry name" value="Kremen_rcpt"/>
</dbReference>
<dbReference type="PANTHER" id="PTHR24269">
    <property type="entry name" value="KREMEN PROTEIN"/>
    <property type="match status" value="1"/>
</dbReference>
<evidence type="ECO:0000256" key="4">
    <source>
        <dbReference type="ARBA" id="ARBA00022989"/>
    </source>
</evidence>
<comment type="subcellular location">
    <subcellularLocation>
        <location evidence="1">Membrane</location>
        <topology evidence="1">Single-pass membrane protein</topology>
    </subcellularLocation>
</comment>
<dbReference type="InterPro" id="IPR002889">
    <property type="entry name" value="WSC_carb-bd"/>
</dbReference>
<keyword evidence="2" id="KW-0812">Transmembrane</keyword>
<keyword evidence="5" id="KW-0472">Membrane</keyword>
<evidence type="ECO:0000256" key="3">
    <source>
        <dbReference type="ARBA" id="ARBA00022729"/>
    </source>
</evidence>